<dbReference type="AlphaFoldDB" id="A0A9N9CII8"/>
<feature type="coiled-coil region" evidence="2">
    <location>
        <begin position="144"/>
        <end position="192"/>
    </location>
</feature>
<dbReference type="Proteomes" id="UP000789508">
    <property type="component" value="Unassembled WGS sequence"/>
</dbReference>
<feature type="domain" description="Tyr recombinase" evidence="4">
    <location>
        <begin position="1"/>
        <end position="66"/>
    </location>
</feature>
<evidence type="ECO:0000256" key="2">
    <source>
        <dbReference type="SAM" id="Coils"/>
    </source>
</evidence>
<dbReference type="InterPro" id="IPR002104">
    <property type="entry name" value="Integrase_catalytic"/>
</dbReference>
<dbReference type="Gene3D" id="1.10.443.10">
    <property type="entry name" value="Intergrase catalytic core"/>
    <property type="match status" value="1"/>
</dbReference>
<comment type="caution">
    <text evidence="5">The sequence shown here is derived from an EMBL/GenBank/DDBJ whole genome shotgun (WGS) entry which is preliminary data.</text>
</comment>
<feature type="region of interest" description="Disordered" evidence="3">
    <location>
        <begin position="420"/>
        <end position="450"/>
    </location>
</feature>
<evidence type="ECO:0000256" key="3">
    <source>
        <dbReference type="SAM" id="MobiDB-lite"/>
    </source>
</evidence>
<dbReference type="InterPro" id="IPR013762">
    <property type="entry name" value="Integrase-like_cat_sf"/>
</dbReference>
<dbReference type="InterPro" id="IPR011010">
    <property type="entry name" value="DNA_brk_join_enz"/>
</dbReference>
<keyword evidence="6" id="KW-1185">Reference proteome</keyword>
<dbReference type="EMBL" id="CAJVPS010004526">
    <property type="protein sequence ID" value="CAG8604740.1"/>
    <property type="molecule type" value="Genomic_DNA"/>
</dbReference>
<dbReference type="SUPFAM" id="SSF56349">
    <property type="entry name" value="DNA breaking-rejoining enzymes"/>
    <property type="match status" value="1"/>
</dbReference>
<evidence type="ECO:0000313" key="6">
    <source>
        <dbReference type="Proteomes" id="UP000789508"/>
    </source>
</evidence>
<sequence length="516" mass="58612">MKKELGISKSIELSPHTLRRAFATYHAEAGLPLPLLQKLLGHSSIRTTALYWRNIYRDDGDNDTADILTSKKEPPPSTENFPEQLPANLEPVIMPIKPAIPVQKPTIKPNSPPLISVQPKPVKIDYQPKPKISQSLPLPPTDKEAILLVKIKQLEEQLKKTQTERDNLTTKLAQTEKQKSKLELTATQEKQRANYYEQQLKTISQLLHQWQKLNYYQQLEKQRAEMEAQIIQPPPWKCDNYSLSSSSIVSAEQRVSAATALKLASQVGLEGELEYRIEQAIKNKIQEFKDGYLFSCEVDGKRKREVYTIQSPKLKAILRGIAFSGETDDSFSRKAEIGSRSGNYSSYEEDVDNTSDRFIITRICGDGSREKELNGKEETLRPNDEEGKRRNDDNKQKKQAFLLTSLMKKDSQGKITEITDEKKNFSNSKEEKKGYSSECQKPGQDKKSGGDIIEIDLDRLKYWDNMDDINDVSIVKKATTTSALVAVSSSLEVQEALRKAQLSGEKFEYRIEKTDP</sequence>
<feature type="region of interest" description="Disordered" evidence="3">
    <location>
        <begin position="371"/>
        <end position="396"/>
    </location>
</feature>
<dbReference type="PROSITE" id="PS51898">
    <property type="entry name" value="TYR_RECOMBINASE"/>
    <property type="match status" value="1"/>
</dbReference>
<name>A0A9N9CII8_9GLOM</name>
<dbReference type="Pfam" id="PF00589">
    <property type="entry name" value="Phage_integrase"/>
    <property type="match status" value="1"/>
</dbReference>
<reference evidence="5" key="1">
    <citation type="submission" date="2021-06" db="EMBL/GenBank/DDBJ databases">
        <authorList>
            <person name="Kallberg Y."/>
            <person name="Tangrot J."/>
            <person name="Rosling A."/>
        </authorList>
    </citation>
    <scope>NUCLEOTIDE SEQUENCE</scope>
    <source>
        <strain evidence="5">FL130A</strain>
    </source>
</reference>
<protein>
    <submittedName>
        <fullName evidence="5">608_t:CDS:1</fullName>
    </submittedName>
</protein>
<organism evidence="5 6">
    <name type="scientific">Ambispora leptoticha</name>
    <dbReference type="NCBI Taxonomy" id="144679"/>
    <lineage>
        <taxon>Eukaryota</taxon>
        <taxon>Fungi</taxon>
        <taxon>Fungi incertae sedis</taxon>
        <taxon>Mucoromycota</taxon>
        <taxon>Glomeromycotina</taxon>
        <taxon>Glomeromycetes</taxon>
        <taxon>Archaeosporales</taxon>
        <taxon>Ambisporaceae</taxon>
        <taxon>Ambispora</taxon>
    </lineage>
</organism>
<keyword evidence="2" id="KW-0175">Coiled coil</keyword>
<dbReference type="GO" id="GO:0003677">
    <property type="term" value="F:DNA binding"/>
    <property type="evidence" value="ECO:0007669"/>
    <property type="project" value="InterPro"/>
</dbReference>
<proteinExistence type="predicted"/>
<feature type="compositionally biased region" description="Basic and acidic residues" evidence="3">
    <location>
        <begin position="420"/>
        <end position="435"/>
    </location>
</feature>
<evidence type="ECO:0000259" key="4">
    <source>
        <dbReference type="PROSITE" id="PS51898"/>
    </source>
</evidence>
<accession>A0A9N9CII8</accession>
<keyword evidence="1" id="KW-0233">DNA recombination</keyword>
<dbReference type="GO" id="GO:0015074">
    <property type="term" value="P:DNA integration"/>
    <property type="evidence" value="ECO:0007669"/>
    <property type="project" value="InterPro"/>
</dbReference>
<dbReference type="CDD" id="cd00397">
    <property type="entry name" value="DNA_BRE_C"/>
    <property type="match status" value="1"/>
</dbReference>
<evidence type="ECO:0000256" key="1">
    <source>
        <dbReference type="ARBA" id="ARBA00023172"/>
    </source>
</evidence>
<gene>
    <name evidence="5" type="ORF">ALEPTO_LOCUS8299</name>
</gene>
<dbReference type="GO" id="GO:0006310">
    <property type="term" value="P:DNA recombination"/>
    <property type="evidence" value="ECO:0007669"/>
    <property type="project" value="UniProtKB-KW"/>
</dbReference>
<evidence type="ECO:0000313" key="5">
    <source>
        <dbReference type="EMBL" id="CAG8604740.1"/>
    </source>
</evidence>